<protein>
    <submittedName>
        <fullName evidence="3">Peptide ABC transporter substrate-binding protein</fullName>
    </submittedName>
</protein>
<feature type="domain" description="Solute-binding protein family 5" evidence="2">
    <location>
        <begin position="112"/>
        <end position="487"/>
    </location>
</feature>
<sequence length="569" mass="60280">MATRKHLVRVAVLTAVALMSAAGCGGAKANAPAVGGSASFAGCVQHPNDCNSGPTTRGGTLTYAVEKPINGWNLADADANSFESTQVLAGVLPSAFIAYPDLSVRVNSDLLVSAEQTATSPQTVVYRIQSRAVWDDGTPISGDDFAYAWQTQNGKDCPDCSAASTAGYDQIASLSQSDGGKTVTVTFQPTFADWKSLFTSLYPAHVARAHGALAASWKWFNANPPTFSGGPYKISGYEPDVAVTEVPNPRWYGKVQPALDRLVFRIITDQTAELSALRNNEVQAIYPRPTADLVNSVKAEPSVQYTVGKGLSWEHLDLNLKNPLLSDGQLRRAVFTAIDRKAIISKTVGQVLADTPALGSHNFVPGQPSYRDVVTPTGQGAGDVAKARKLLTDAGYRDVGSALKTPAGAPVTLRVTYAAGNSMRAQIAELIQGQLGQLGITVKIVPVTDFGTALTGGDFDLILFAWTGNPFPVGNALQSWASDGGGNFGGWQNDASDRLLRQAATETDAAKAADLLNQADQIMAGDAYVLPLFQNPTLLAVNGRFANIRDNATSFGPTYNVQEWGPRKR</sequence>
<keyword evidence="1" id="KW-0732">Signal</keyword>
<proteinExistence type="predicted"/>
<dbReference type="InterPro" id="IPR000914">
    <property type="entry name" value="SBP_5_dom"/>
</dbReference>
<dbReference type="Gene3D" id="3.10.105.10">
    <property type="entry name" value="Dipeptide-binding Protein, Domain 3"/>
    <property type="match status" value="1"/>
</dbReference>
<dbReference type="CDD" id="cd08501">
    <property type="entry name" value="PBP2_Lpqw"/>
    <property type="match status" value="1"/>
</dbReference>
<feature type="chain" id="PRO_5035162251" evidence="1">
    <location>
        <begin position="30"/>
        <end position="569"/>
    </location>
</feature>
<feature type="signal peptide" evidence="1">
    <location>
        <begin position="1"/>
        <end position="29"/>
    </location>
</feature>
<dbReference type="Gene3D" id="3.90.76.10">
    <property type="entry name" value="Dipeptide-binding Protein, Domain 1"/>
    <property type="match status" value="1"/>
</dbReference>
<dbReference type="Gene3D" id="3.40.190.10">
    <property type="entry name" value="Periplasmic binding protein-like II"/>
    <property type="match status" value="1"/>
</dbReference>
<dbReference type="GO" id="GO:1904680">
    <property type="term" value="F:peptide transmembrane transporter activity"/>
    <property type="evidence" value="ECO:0007669"/>
    <property type="project" value="TreeGrafter"/>
</dbReference>
<gene>
    <name evidence="3" type="primary">oppA</name>
    <name evidence="3" type="ORF">Pfl04_49400</name>
</gene>
<dbReference type="GO" id="GO:0042597">
    <property type="term" value="C:periplasmic space"/>
    <property type="evidence" value="ECO:0007669"/>
    <property type="project" value="UniProtKB-ARBA"/>
</dbReference>
<evidence type="ECO:0000259" key="2">
    <source>
        <dbReference type="Pfam" id="PF00496"/>
    </source>
</evidence>
<dbReference type="RefSeq" id="WP_168077505.1">
    <property type="nucleotide sequence ID" value="NZ_BAAAQJ010000003.1"/>
</dbReference>
<evidence type="ECO:0000313" key="4">
    <source>
        <dbReference type="Proteomes" id="UP000653674"/>
    </source>
</evidence>
<evidence type="ECO:0000256" key="1">
    <source>
        <dbReference type="SAM" id="SignalP"/>
    </source>
</evidence>
<dbReference type="AlphaFoldDB" id="A0A8J3LZW6"/>
<dbReference type="PROSITE" id="PS51257">
    <property type="entry name" value="PROKAR_LIPOPROTEIN"/>
    <property type="match status" value="1"/>
</dbReference>
<dbReference type="InterPro" id="IPR030678">
    <property type="entry name" value="Peptide/Ni-bd"/>
</dbReference>
<dbReference type="PANTHER" id="PTHR30290:SF65">
    <property type="entry name" value="MONOACYL PHOSPHATIDYLINOSITOL TETRAMANNOSIDE-BINDING PROTEIN LPQW-RELATED"/>
    <property type="match status" value="1"/>
</dbReference>
<dbReference type="GO" id="GO:0043190">
    <property type="term" value="C:ATP-binding cassette (ABC) transporter complex"/>
    <property type="evidence" value="ECO:0007669"/>
    <property type="project" value="InterPro"/>
</dbReference>
<evidence type="ECO:0000313" key="3">
    <source>
        <dbReference type="EMBL" id="GIG76536.1"/>
    </source>
</evidence>
<name>A0A8J3LZW6_9ACTN</name>
<keyword evidence="4" id="KW-1185">Reference proteome</keyword>
<dbReference type="EMBL" id="BONU01000060">
    <property type="protein sequence ID" value="GIG76536.1"/>
    <property type="molecule type" value="Genomic_DNA"/>
</dbReference>
<dbReference type="Proteomes" id="UP000653674">
    <property type="component" value="Unassembled WGS sequence"/>
</dbReference>
<reference evidence="3" key="1">
    <citation type="submission" date="2021-01" db="EMBL/GenBank/DDBJ databases">
        <title>Whole genome shotgun sequence of Planosporangium flavigriseum NBRC 105377.</title>
        <authorList>
            <person name="Komaki H."/>
            <person name="Tamura T."/>
        </authorList>
    </citation>
    <scope>NUCLEOTIDE SEQUENCE</scope>
    <source>
        <strain evidence="3">NBRC 105377</strain>
    </source>
</reference>
<dbReference type="GO" id="GO:0015833">
    <property type="term" value="P:peptide transport"/>
    <property type="evidence" value="ECO:0007669"/>
    <property type="project" value="TreeGrafter"/>
</dbReference>
<dbReference type="SUPFAM" id="SSF53850">
    <property type="entry name" value="Periplasmic binding protein-like II"/>
    <property type="match status" value="1"/>
</dbReference>
<dbReference type="PIRSF" id="PIRSF002741">
    <property type="entry name" value="MppA"/>
    <property type="match status" value="1"/>
</dbReference>
<comment type="caution">
    <text evidence="3">The sequence shown here is derived from an EMBL/GenBank/DDBJ whole genome shotgun (WGS) entry which is preliminary data.</text>
</comment>
<dbReference type="PANTHER" id="PTHR30290">
    <property type="entry name" value="PERIPLASMIC BINDING COMPONENT OF ABC TRANSPORTER"/>
    <property type="match status" value="1"/>
</dbReference>
<accession>A0A8J3LZW6</accession>
<organism evidence="3 4">
    <name type="scientific">Planosporangium flavigriseum</name>
    <dbReference type="NCBI Taxonomy" id="373681"/>
    <lineage>
        <taxon>Bacteria</taxon>
        <taxon>Bacillati</taxon>
        <taxon>Actinomycetota</taxon>
        <taxon>Actinomycetes</taxon>
        <taxon>Micromonosporales</taxon>
        <taxon>Micromonosporaceae</taxon>
        <taxon>Planosporangium</taxon>
    </lineage>
</organism>
<dbReference type="InterPro" id="IPR039424">
    <property type="entry name" value="SBP_5"/>
</dbReference>
<dbReference type="Pfam" id="PF00496">
    <property type="entry name" value="SBP_bac_5"/>
    <property type="match status" value="1"/>
</dbReference>